<dbReference type="SUPFAM" id="SSF110857">
    <property type="entry name" value="Gamma-glutamyl cyclotransferase-like"/>
    <property type="match status" value="1"/>
</dbReference>
<dbReference type="Gene3D" id="3.10.490.10">
    <property type="entry name" value="Gamma-glutamyl cyclotransferase-like"/>
    <property type="match status" value="1"/>
</dbReference>
<protein>
    <recommendedName>
        <fullName evidence="2">Gamma-glutamylcyclotransferase family protein</fullName>
    </recommendedName>
</protein>
<dbReference type="InterPro" id="IPR013024">
    <property type="entry name" value="GGCT-like"/>
</dbReference>
<dbReference type="PANTHER" id="PTHR12510:SF4">
    <property type="entry name" value="GAMMA-GLUTAMYLAMINECYCLOTRANSFERASE"/>
    <property type="match status" value="1"/>
</dbReference>
<dbReference type="RefSeq" id="XP_002737109.1">
    <property type="nucleotide sequence ID" value="XM_002737063.1"/>
</dbReference>
<feature type="domain" description="Gamma-glutamylcyclotransferase AIG2-like" evidence="3">
    <location>
        <begin position="8"/>
        <end position="127"/>
    </location>
</feature>
<dbReference type="InterPro" id="IPR009288">
    <property type="entry name" value="AIG2-like_dom"/>
</dbReference>
<evidence type="ECO:0000313" key="4">
    <source>
        <dbReference type="Proteomes" id="UP000694865"/>
    </source>
</evidence>
<gene>
    <name evidence="5" type="primary">LOC100367836</name>
</gene>
<keyword evidence="4" id="KW-1185">Reference proteome</keyword>
<dbReference type="Pfam" id="PF06094">
    <property type="entry name" value="GGACT"/>
    <property type="match status" value="1"/>
</dbReference>
<evidence type="ECO:0000256" key="2">
    <source>
        <dbReference type="RuleBase" id="RU367036"/>
    </source>
</evidence>
<organism evidence="4 5">
    <name type="scientific">Saccoglossus kowalevskii</name>
    <name type="common">Acorn worm</name>
    <dbReference type="NCBI Taxonomy" id="10224"/>
    <lineage>
        <taxon>Eukaryota</taxon>
        <taxon>Metazoa</taxon>
        <taxon>Hemichordata</taxon>
        <taxon>Enteropneusta</taxon>
        <taxon>Harrimaniidae</taxon>
        <taxon>Saccoglossus</taxon>
    </lineage>
</organism>
<sequence>MATKTHRVFVYGTLKRDKPNHFLMSNPENGKSQYIGEARSVDRWPLVIATPFNIPFVLDKKGHGHIIQGELFDIDDEMLKSCDKLEGHPKVYTREHFNVLNMSTGSQDTVWCYLMKNFKDELLNSPMLQKYDREQMNFVVPGERTDSNISSFVKKLN</sequence>
<dbReference type="InterPro" id="IPR036568">
    <property type="entry name" value="GGCT-like_sf"/>
</dbReference>
<proteinExistence type="inferred from homology"/>
<dbReference type="PANTHER" id="PTHR12510">
    <property type="entry name" value="TROPONIN C-AKIN-1 PROTEIN"/>
    <property type="match status" value="1"/>
</dbReference>
<evidence type="ECO:0000256" key="1">
    <source>
        <dbReference type="ARBA" id="ARBA00008861"/>
    </source>
</evidence>
<dbReference type="InterPro" id="IPR039126">
    <property type="entry name" value="GGACT"/>
</dbReference>
<reference evidence="5" key="1">
    <citation type="submission" date="2025-08" db="UniProtKB">
        <authorList>
            <consortium name="RefSeq"/>
        </authorList>
    </citation>
    <scope>IDENTIFICATION</scope>
    <source>
        <tissue evidence="5">Testes</tissue>
    </source>
</reference>
<dbReference type="GeneID" id="100367836"/>
<evidence type="ECO:0000259" key="3">
    <source>
        <dbReference type="Pfam" id="PF06094"/>
    </source>
</evidence>
<name>A0ABM0GTM6_SACKO</name>
<comment type="similarity">
    <text evidence="1 2">Belongs to the gamma-glutamylcyclotransferase family.</text>
</comment>
<evidence type="ECO:0000313" key="5">
    <source>
        <dbReference type="RefSeq" id="XP_002737109.1"/>
    </source>
</evidence>
<accession>A0ABM0GTM6</accession>
<dbReference type="CDD" id="cd06661">
    <property type="entry name" value="GGCT_like"/>
    <property type="match status" value="1"/>
</dbReference>
<dbReference type="Proteomes" id="UP000694865">
    <property type="component" value="Unplaced"/>
</dbReference>